<evidence type="ECO:0000256" key="6">
    <source>
        <dbReference type="ARBA" id="ARBA00022806"/>
    </source>
</evidence>
<dbReference type="GO" id="GO:0016787">
    <property type="term" value="F:hydrolase activity"/>
    <property type="evidence" value="ECO:0007669"/>
    <property type="project" value="UniProtKB-KW"/>
</dbReference>
<dbReference type="RefSeq" id="WP_143232870.1">
    <property type="nucleotide sequence ID" value="NZ_BOMU01000113.1"/>
</dbReference>
<evidence type="ECO:0000313" key="12">
    <source>
        <dbReference type="Proteomes" id="UP000198415"/>
    </source>
</evidence>
<dbReference type="Gene3D" id="3.40.50.300">
    <property type="entry name" value="P-loop containing nucleotide triphosphate hydrolases"/>
    <property type="match status" value="2"/>
</dbReference>
<evidence type="ECO:0000256" key="4">
    <source>
        <dbReference type="ARBA" id="ARBA00022741"/>
    </source>
</evidence>
<sequence length="1017" mass="110712">MSEDTPLTAADFPAFVHAIHGYQPFPWQSELTATVLATGRWPDLVDVPTGLGKTTMIDIAIFVAAATADQIGPDRLGRRRCFFVVDRRLVVDEAYDHALAISDALTAAERDQDTGVLGRVAARLRAYAPQAGGDLLPVARMRGGATWSSAWLDRPDRPGIVLGTVDQVGSRLLFRGYGVSDRRRPIDAALTGTDALLLVDEAHLATALLTTLTAAHERDRLQLPLPGLSMVQLTATGTRVDNPFTLDQQTHRDDVEAWRRLTAAKTLTTKSCTTKDVVRVLAATTVEQLVALTEQSPPNVAAAVLVVCNTVDRARAVHDQLGKLLAGSKAVVQADCDLLIGRSRPIDRPSLHDDILARFGVARKTDRGPAVLVATQTVEVGVNLDADALITESASWDALVQRLGRLNRLGRFRDRFPAANAAVAVVVHDGQKDAPVYGVARDETWTALTEATSGAPIDVSPLSCRDLRDGPLGNPEVHRKPTAVPVLLRPTLDAWTQTAPVPLLDPPIEPFLHGFDTGTAPVQVLWRKGLISDQALDDPFNDDGAELPATAVAAMLAHFPPRTAEVVEVPWHAVRQWMRGQPTEAVSDLETEAAIDDRRPSDDRDQFRALALRPDRRRKDGDQTGPELCWQWINADQLRPADQIIVPTERGGLDRYGWAPQQQTGVVDASEPATFQPSRRARAATLRMDRRLADRLGLPADAHAVVDELLTNETARTGVRLQQIGQHLAQLLPDVAPPDRGWSVVAWQRLRAWLGSGNLRTIEILDSAIGWGVDGREPTSQGWLLTGLVPEPDRSSGQSVPERDDEEAAASSVSSRPVTLDVHHAAVRARCAQIAAALGLPTDLKTVLQDAAGWHDLGKSEERFQIMLHGGDAYEALLATDVLAKSGLDPLDRQAWRNAARQSRLPAGARHEAWSAALVAEHLRHHGYDGDDELLIHLIAAHHGYARPYARLVADPAPRPIEALIDGHKVSIGSEHTVDLDQPTRFTRLNHRYGRWGLALLETIVRCADMTVSEEGS</sequence>
<dbReference type="AlphaFoldDB" id="A0A239IUT1"/>
<evidence type="ECO:0000256" key="1">
    <source>
        <dbReference type="ARBA" id="ARBA00006847"/>
    </source>
</evidence>
<proteinExistence type="inferred from homology"/>
<dbReference type="SUPFAM" id="SSF109604">
    <property type="entry name" value="HD-domain/PDEase-like"/>
    <property type="match status" value="1"/>
</dbReference>
<dbReference type="GO" id="GO:0005524">
    <property type="term" value="F:ATP binding"/>
    <property type="evidence" value="ECO:0007669"/>
    <property type="project" value="UniProtKB-KW"/>
</dbReference>
<dbReference type="NCBIfam" id="TIGR01596">
    <property type="entry name" value="cas3_HD"/>
    <property type="match status" value="1"/>
</dbReference>
<keyword evidence="5" id="KW-0378">Hydrolase</keyword>
<name>A0A239IUT1_9ACTN</name>
<evidence type="ECO:0000256" key="5">
    <source>
        <dbReference type="ARBA" id="ARBA00022801"/>
    </source>
</evidence>
<keyword evidence="12" id="KW-1185">Reference proteome</keyword>
<keyword evidence="3" id="KW-0479">Metal-binding</keyword>
<keyword evidence="6 11" id="KW-0347">Helicase</keyword>
<comment type="similarity">
    <text evidence="2">In the central section; belongs to the CRISPR-associated helicase Cas3 family.</text>
</comment>
<keyword evidence="4" id="KW-0547">Nucleotide-binding</keyword>
<dbReference type="GO" id="GO:0051607">
    <property type="term" value="P:defense response to virus"/>
    <property type="evidence" value="ECO:0007669"/>
    <property type="project" value="UniProtKB-KW"/>
</dbReference>
<evidence type="ECO:0000256" key="7">
    <source>
        <dbReference type="ARBA" id="ARBA00022840"/>
    </source>
</evidence>
<dbReference type="Proteomes" id="UP000198415">
    <property type="component" value="Unassembled WGS sequence"/>
</dbReference>
<protein>
    <submittedName>
        <fullName evidence="11">CRISPR-associated endonuclease/helicase Cas3</fullName>
    </submittedName>
</protein>
<dbReference type="InterPro" id="IPR054712">
    <property type="entry name" value="Cas3-like_dom"/>
</dbReference>
<dbReference type="Gene3D" id="1.10.3210.30">
    <property type="match status" value="1"/>
</dbReference>
<dbReference type="InterPro" id="IPR038257">
    <property type="entry name" value="CRISPR-assoc_Cas3_HD_sf"/>
</dbReference>
<evidence type="ECO:0000256" key="2">
    <source>
        <dbReference type="ARBA" id="ARBA00009046"/>
    </source>
</evidence>
<dbReference type="Pfam" id="PF18019">
    <property type="entry name" value="Cas3_HD"/>
    <property type="match status" value="1"/>
</dbReference>
<accession>A0A239IUT1</accession>
<dbReference type="InterPro" id="IPR027417">
    <property type="entry name" value="P-loop_NTPase"/>
</dbReference>
<dbReference type="InterPro" id="IPR006483">
    <property type="entry name" value="CRISPR-assoc_Cas3_HD"/>
</dbReference>
<reference evidence="11 12" key="1">
    <citation type="submission" date="2017-06" db="EMBL/GenBank/DDBJ databases">
        <authorList>
            <person name="Kim H.J."/>
            <person name="Triplett B.A."/>
        </authorList>
    </citation>
    <scope>NUCLEOTIDE SEQUENCE [LARGE SCALE GENOMIC DNA]</scope>
    <source>
        <strain evidence="11 12">DSM 43151</strain>
    </source>
</reference>
<dbReference type="InterPro" id="IPR013444">
    <property type="entry name" value="Helicase_Cas3_CRISPR-ass_Anaes"/>
</dbReference>
<comment type="similarity">
    <text evidence="1">In the N-terminal section; belongs to the CRISPR-associated nuclease Cas3-HD family.</text>
</comment>
<dbReference type="PROSITE" id="PS51643">
    <property type="entry name" value="HD_CAS3"/>
    <property type="match status" value="1"/>
</dbReference>
<dbReference type="EMBL" id="FZNR01000031">
    <property type="protein sequence ID" value="SNS97347.1"/>
    <property type="molecule type" value="Genomic_DNA"/>
</dbReference>
<gene>
    <name evidence="11" type="ORF">SAMN06264365_13120</name>
</gene>
<dbReference type="GO" id="GO:0004519">
    <property type="term" value="F:endonuclease activity"/>
    <property type="evidence" value="ECO:0007669"/>
    <property type="project" value="UniProtKB-KW"/>
</dbReference>
<organism evidence="11 12">
    <name type="scientific">Actinoplanes regularis</name>
    <dbReference type="NCBI Taxonomy" id="52697"/>
    <lineage>
        <taxon>Bacteria</taxon>
        <taxon>Bacillati</taxon>
        <taxon>Actinomycetota</taxon>
        <taxon>Actinomycetes</taxon>
        <taxon>Micromonosporales</taxon>
        <taxon>Micromonosporaceae</taxon>
        <taxon>Actinoplanes</taxon>
    </lineage>
</organism>
<evidence type="ECO:0000259" key="10">
    <source>
        <dbReference type="PROSITE" id="PS51643"/>
    </source>
</evidence>
<keyword evidence="11" id="KW-0540">Nuclease</keyword>
<feature type="region of interest" description="Disordered" evidence="9">
    <location>
        <begin position="788"/>
        <end position="815"/>
    </location>
</feature>
<evidence type="ECO:0000313" key="11">
    <source>
        <dbReference type="EMBL" id="SNS97347.1"/>
    </source>
</evidence>
<evidence type="ECO:0000256" key="8">
    <source>
        <dbReference type="ARBA" id="ARBA00023118"/>
    </source>
</evidence>
<dbReference type="OrthoDB" id="9810236at2"/>
<keyword evidence="7" id="KW-0067">ATP-binding</keyword>
<dbReference type="GO" id="GO:0046872">
    <property type="term" value="F:metal ion binding"/>
    <property type="evidence" value="ECO:0007669"/>
    <property type="project" value="UniProtKB-KW"/>
</dbReference>
<keyword evidence="8" id="KW-0051">Antiviral defense</keyword>
<evidence type="ECO:0000256" key="3">
    <source>
        <dbReference type="ARBA" id="ARBA00022723"/>
    </source>
</evidence>
<feature type="domain" description="HD Cas3-type" evidence="10">
    <location>
        <begin position="813"/>
        <end position="1011"/>
    </location>
</feature>
<dbReference type="Pfam" id="PF22590">
    <property type="entry name" value="Cas3-like_C_2"/>
    <property type="match status" value="1"/>
</dbReference>
<dbReference type="SUPFAM" id="SSF52540">
    <property type="entry name" value="P-loop containing nucleoside triphosphate hydrolases"/>
    <property type="match status" value="1"/>
</dbReference>
<dbReference type="NCBIfam" id="TIGR02621">
    <property type="entry name" value="cas3_GSU0051"/>
    <property type="match status" value="1"/>
</dbReference>
<keyword evidence="11" id="KW-0255">Endonuclease</keyword>
<dbReference type="GO" id="GO:0004386">
    <property type="term" value="F:helicase activity"/>
    <property type="evidence" value="ECO:0007669"/>
    <property type="project" value="UniProtKB-KW"/>
</dbReference>
<evidence type="ECO:0000256" key="9">
    <source>
        <dbReference type="SAM" id="MobiDB-lite"/>
    </source>
</evidence>